<gene>
    <name evidence="2" type="ORF">DSTB1V02_LOCUS10941</name>
</gene>
<evidence type="ECO:0000313" key="3">
    <source>
        <dbReference type="Proteomes" id="UP000677054"/>
    </source>
</evidence>
<evidence type="ECO:0000256" key="1">
    <source>
        <dbReference type="SAM" id="MobiDB-lite"/>
    </source>
</evidence>
<dbReference type="AlphaFoldDB" id="A0A7R9FQD3"/>
<dbReference type="EMBL" id="CAJPEV010003337">
    <property type="protein sequence ID" value="CAG0899531.1"/>
    <property type="molecule type" value="Genomic_DNA"/>
</dbReference>
<feature type="non-terminal residue" evidence="2">
    <location>
        <position position="179"/>
    </location>
</feature>
<accession>A0A7R9FQD3</accession>
<organism evidence="2">
    <name type="scientific">Darwinula stevensoni</name>
    <dbReference type="NCBI Taxonomy" id="69355"/>
    <lineage>
        <taxon>Eukaryota</taxon>
        <taxon>Metazoa</taxon>
        <taxon>Ecdysozoa</taxon>
        <taxon>Arthropoda</taxon>
        <taxon>Crustacea</taxon>
        <taxon>Oligostraca</taxon>
        <taxon>Ostracoda</taxon>
        <taxon>Podocopa</taxon>
        <taxon>Podocopida</taxon>
        <taxon>Darwinulocopina</taxon>
        <taxon>Darwinuloidea</taxon>
        <taxon>Darwinulidae</taxon>
        <taxon>Darwinula</taxon>
    </lineage>
</organism>
<feature type="compositionally biased region" description="Polar residues" evidence="1">
    <location>
        <begin position="152"/>
        <end position="161"/>
    </location>
</feature>
<feature type="region of interest" description="Disordered" evidence="1">
    <location>
        <begin position="150"/>
        <end position="179"/>
    </location>
</feature>
<keyword evidence="3" id="KW-1185">Reference proteome</keyword>
<protein>
    <submittedName>
        <fullName evidence="2">Uncharacterized protein</fullName>
    </submittedName>
</protein>
<reference evidence="2" key="1">
    <citation type="submission" date="2020-11" db="EMBL/GenBank/DDBJ databases">
        <authorList>
            <person name="Tran Van P."/>
        </authorList>
    </citation>
    <scope>NUCLEOTIDE SEQUENCE</scope>
</reference>
<evidence type="ECO:0000313" key="2">
    <source>
        <dbReference type="EMBL" id="CAD7251174.1"/>
    </source>
</evidence>
<feature type="non-terminal residue" evidence="2">
    <location>
        <position position="1"/>
    </location>
</feature>
<name>A0A7R9FQD3_9CRUS</name>
<proteinExistence type="predicted"/>
<dbReference type="EMBL" id="LR902854">
    <property type="protein sequence ID" value="CAD7251174.1"/>
    <property type="molecule type" value="Genomic_DNA"/>
</dbReference>
<sequence length="179" mass="20365">QVANYEHALSIACHRNEKIEFSDFTLPKPNETSTPWTFVIMQVWREGTIQEVTVEEELIHKCGREMENSDKQKWYEADGKGGAKVVKGQDLQNSLVNHGEVTHGYRMHREDLVKFGGHNWDDTIGKVVKVNINHKLKTGARFMHEKADEQRINGTKANASSGALVEDEERPGNALRIQK</sequence>
<dbReference type="Proteomes" id="UP000677054">
    <property type="component" value="Unassembled WGS sequence"/>
</dbReference>